<dbReference type="GO" id="GO:0016322">
    <property type="term" value="P:neuron remodeling"/>
    <property type="evidence" value="ECO:0007669"/>
    <property type="project" value="UniProtKB-ARBA"/>
</dbReference>
<comment type="similarity">
    <text evidence="1 7">Belongs to the peptidase C14A family.</text>
</comment>
<dbReference type="PROSITE" id="PS50208">
    <property type="entry name" value="CASPASE_P20"/>
    <property type="match status" value="1"/>
</dbReference>
<feature type="region of interest" description="Disordered" evidence="8">
    <location>
        <begin position="1"/>
        <end position="52"/>
    </location>
</feature>
<dbReference type="GO" id="GO:0006508">
    <property type="term" value="P:proteolysis"/>
    <property type="evidence" value="ECO:0007669"/>
    <property type="project" value="UniProtKB-KW"/>
</dbReference>
<keyword evidence="12" id="KW-1185">Reference proteome</keyword>
<evidence type="ECO:0000259" key="9">
    <source>
        <dbReference type="PROSITE" id="PS50207"/>
    </source>
</evidence>
<dbReference type="GO" id="GO:0045751">
    <property type="term" value="P:negative regulation of Toll signaling pathway"/>
    <property type="evidence" value="ECO:0007669"/>
    <property type="project" value="UniProtKB-ARBA"/>
</dbReference>
<evidence type="ECO:0000256" key="2">
    <source>
        <dbReference type="ARBA" id="ARBA00022670"/>
    </source>
</evidence>
<dbReference type="FunFam" id="3.40.50.1460:FF:000001">
    <property type="entry name" value="Caspase-3 preproprotein"/>
    <property type="match status" value="1"/>
</dbReference>
<dbReference type="GO" id="GO:0045476">
    <property type="term" value="P:nurse cell apoptotic process"/>
    <property type="evidence" value="ECO:0007669"/>
    <property type="project" value="UniProtKB-ARBA"/>
</dbReference>
<dbReference type="InterPro" id="IPR002138">
    <property type="entry name" value="Pept_C14_p10"/>
</dbReference>
<evidence type="ECO:0000256" key="7">
    <source>
        <dbReference type="RuleBase" id="RU003971"/>
    </source>
</evidence>
<reference evidence="11" key="1">
    <citation type="submission" date="2021-08" db="EMBL/GenBank/DDBJ databases">
        <authorList>
            <person name="Misof B."/>
            <person name="Oliver O."/>
            <person name="Podsiadlowski L."/>
            <person name="Donath A."/>
            <person name="Peters R."/>
            <person name="Mayer C."/>
            <person name="Rust J."/>
            <person name="Gunkel S."/>
            <person name="Lesny P."/>
            <person name="Martin S."/>
            <person name="Oeyen J.P."/>
            <person name="Petersen M."/>
            <person name="Panagiotis P."/>
            <person name="Wilbrandt J."/>
            <person name="Tanja T."/>
        </authorList>
    </citation>
    <scope>NUCLEOTIDE SEQUENCE</scope>
    <source>
        <strain evidence="11">GBR_01_08_01A</strain>
        <tissue evidence="11">Thorax + abdomen</tissue>
    </source>
</reference>
<dbReference type="CDD" id="cd00032">
    <property type="entry name" value="CASc"/>
    <property type="match status" value="1"/>
</dbReference>
<dbReference type="PANTHER" id="PTHR10454">
    <property type="entry name" value="CASPASE"/>
    <property type="match status" value="1"/>
</dbReference>
<feature type="compositionally biased region" description="Polar residues" evidence="8">
    <location>
        <begin position="36"/>
        <end position="52"/>
    </location>
</feature>
<dbReference type="SUPFAM" id="SSF52129">
    <property type="entry name" value="Caspase-like"/>
    <property type="match status" value="1"/>
</dbReference>
<dbReference type="GO" id="GO:0043525">
    <property type="term" value="P:positive regulation of neuron apoptotic process"/>
    <property type="evidence" value="ECO:0007669"/>
    <property type="project" value="TreeGrafter"/>
</dbReference>
<feature type="compositionally biased region" description="Basic and acidic residues" evidence="8">
    <location>
        <begin position="1"/>
        <end position="19"/>
    </location>
</feature>
<dbReference type="PROSITE" id="PS01122">
    <property type="entry name" value="CASPASE_CYS"/>
    <property type="match status" value="1"/>
</dbReference>
<evidence type="ECO:0000256" key="6">
    <source>
        <dbReference type="ARBA" id="ARBA00023145"/>
    </source>
</evidence>
<dbReference type="GO" id="GO:1990525">
    <property type="term" value="F:BIR domain binding"/>
    <property type="evidence" value="ECO:0007669"/>
    <property type="project" value="UniProtKB-ARBA"/>
</dbReference>
<keyword evidence="5" id="KW-0788">Thiol protease</keyword>
<evidence type="ECO:0000256" key="8">
    <source>
        <dbReference type="SAM" id="MobiDB-lite"/>
    </source>
</evidence>
<name>A0AAD9VTZ5_9HYME</name>
<keyword evidence="6" id="KW-0865">Zymogen</keyword>
<dbReference type="InterPro" id="IPR011600">
    <property type="entry name" value="Pept_C14_caspase"/>
</dbReference>
<dbReference type="InterPro" id="IPR015917">
    <property type="entry name" value="Pept_C14A"/>
</dbReference>
<evidence type="ECO:0000313" key="12">
    <source>
        <dbReference type="Proteomes" id="UP001258017"/>
    </source>
</evidence>
<protein>
    <recommendedName>
        <fullName evidence="13">Caspase-1</fullName>
    </recommendedName>
</protein>
<evidence type="ECO:0000256" key="4">
    <source>
        <dbReference type="ARBA" id="ARBA00022801"/>
    </source>
</evidence>
<keyword evidence="3" id="KW-0053">Apoptosis</keyword>
<dbReference type="EMBL" id="JAIFRP010000011">
    <property type="protein sequence ID" value="KAK2586714.1"/>
    <property type="molecule type" value="Genomic_DNA"/>
</dbReference>
<comment type="caution">
    <text evidence="11">The sequence shown here is derived from an EMBL/GenBank/DDBJ whole genome shotgun (WGS) entry which is preliminary data.</text>
</comment>
<proteinExistence type="inferred from homology"/>
<keyword evidence="2" id="KW-0645">Protease</keyword>
<evidence type="ECO:0000256" key="3">
    <source>
        <dbReference type="ARBA" id="ARBA00022703"/>
    </source>
</evidence>
<dbReference type="GO" id="GO:0004197">
    <property type="term" value="F:cysteine-type endopeptidase activity"/>
    <property type="evidence" value="ECO:0007669"/>
    <property type="project" value="InterPro"/>
</dbReference>
<keyword evidence="4" id="KW-0378">Hydrolase</keyword>
<dbReference type="Pfam" id="PF00656">
    <property type="entry name" value="Peptidase_C14"/>
    <property type="match status" value="1"/>
</dbReference>
<dbReference type="PROSITE" id="PS01121">
    <property type="entry name" value="CASPASE_HIS"/>
    <property type="match status" value="1"/>
</dbReference>
<evidence type="ECO:0000256" key="1">
    <source>
        <dbReference type="ARBA" id="ARBA00010134"/>
    </source>
</evidence>
<dbReference type="AlphaFoldDB" id="A0AAD9VTZ5"/>
<dbReference type="PROSITE" id="PS50207">
    <property type="entry name" value="CASPASE_P10"/>
    <property type="match status" value="1"/>
</dbReference>
<dbReference type="InterPro" id="IPR029030">
    <property type="entry name" value="Caspase-like_dom_sf"/>
</dbReference>
<accession>A0AAD9VTZ5</accession>
<dbReference type="InterPro" id="IPR033139">
    <property type="entry name" value="Caspase_cys_AS"/>
</dbReference>
<evidence type="ECO:0000256" key="5">
    <source>
        <dbReference type="ARBA" id="ARBA00022807"/>
    </source>
</evidence>
<organism evidence="11 12">
    <name type="scientific">Odynerus spinipes</name>
    <dbReference type="NCBI Taxonomy" id="1348599"/>
    <lineage>
        <taxon>Eukaryota</taxon>
        <taxon>Metazoa</taxon>
        <taxon>Ecdysozoa</taxon>
        <taxon>Arthropoda</taxon>
        <taxon>Hexapoda</taxon>
        <taxon>Insecta</taxon>
        <taxon>Pterygota</taxon>
        <taxon>Neoptera</taxon>
        <taxon>Endopterygota</taxon>
        <taxon>Hymenoptera</taxon>
        <taxon>Apocrita</taxon>
        <taxon>Aculeata</taxon>
        <taxon>Vespoidea</taxon>
        <taxon>Vespidae</taxon>
        <taxon>Eumeninae</taxon>
        <taxon>Odynerus</taxon>
    </lineage>
</organism>
<dbReference type="PRINTS" id="PR00376">
    <property type="entry name" value="IL1BCENZYME"/>
</dbReference>
<evidence type="ECO:0000313" key="11">
    <source>
        <dbReference type="EMBL" id="KAK2586714.1"/>
    </source>
</evidence>
<evidence type="ECO:0000259" key="10">
    <source>
        <dbReference type="PROSITE" id="PS50208"/>
    </source>
</evidence>
<sequence length="349" mass="40070">MHFHDHQLSKNERLSKEISTDNAGNEVLTDQDRLNSSDIMGNNNTDSISTSRSPDVLDAYKYKVADGEYRTPNLTTATMVISKDATRYNMNHKNRGKCVIFNHEKFDTDIDKREGTDVDAKRIHTVFSKLDFDVLRYDDLTYTEIRDTIITLSNENHSNNDCICIFVLTHGHSHDLLYAKDVPYKSDYIWKRFTADVCTSLAGKPKLFFFQACRGEEWQEPVELRSNSEITVTDSVASYNIPTHADFLIAHSTAQGFYSFRNGQKGSCYVQYLCNTIEEYASTKDLISILTITARKVATEFISNNDRNLASHNKKQIPSVTSMLIRDLYFTPKQRNTNQETRNDIMNKE</sequence>
<dbReference type="SMART" id="SM00115">
    <property type="entry name" value="CASc"/>
    <property type="match status" value="1"/>
</dbReference>
<dbReference type="InterPro" id="IPR002398">
    <property type="entry name" value="Pept_C14"/>
</dbReference>
<dbReference type="Gene3D" id="3.40.50.1460">
    <property type="match status" value="1"/>
</dbReference>
<feature type="domain" description="Caspase family p20" evidence="10">
    <location>
        <begin position="94"/>
        <end position="217"/>
    </location>
</feature>
<dbReference type="GO" id="GO:0005737">
    <property type="term" value="C:cytoplasm"/>
    <property type="evidence" value="ECO:0007669"/>
    <property type="project" value="TreeGrafter"/>
</dbReference>
<gene>
    <name evidence="11" type="ORF">KPH14_011749</name>
</gene>
<dbReference type="Proteomes" id="UP001258017">
    <property type="component" value="Unassembled WGS sequence"/>
</dbReference>
<dbReference type="InterPro" id="IPR001309">
    <property type="entry name" value="Pept_C14_p20"/>
</dbReference>
<feature type="domain" description="Caspase family p10" evidence="9">
    <location>
        <begin position="237"/>
        <end position="332"/>
    </location>
</feature>
<evidence type="ECO:0008006" key="13">
    <source>
        <dbReference type="Google" id="ProtNLM"/>
    </source>
</evidence>
<dbReference type="PANTHER" id="PTHR10454:SF232">
    <property type="entry name" value="AT03047P-RELATED"/>
    <property type="match status" value="1"/>
</dbReference>
<dbReference type="InterPro" id="IPR016129">
    <property type="entry name" value="Caspase_his_AS"/>
</dbReference>
<reference evidence="11" key="2">
    <citation type="journal article" date="2023" name="Commun. Biol.">
        <title>Intrasexual cuticular hydrocarbon dimorphism in a wasp sheds light on hydrocarbon biosynthesis genes in Hymenoptera.</title>
        <authorList>
            <person name="Moris V.C."/>
            <person name="Podsiadlowski L."/>
            <person name="Martin S."/>
            <person name="Oeyen J.P."/>
            <person name="Donath A."/>
            <person name="Petersen M."/>
            <person name="Wilbrandt J."/>
            <person name="Misof B."/>
            <person name="Liedtke D."/>
            <person name="Thamm M."/>
            <person name="Scheiner R."/>
            <person name="Schmitt T."/>
            <person name="Niehuis O."/>
        </authorList>
    </citation>
    <scope>NUCLEOTIDE SEQUENCE</scope>
    <source>
        <strain evidence="11">GBR_01_08_01A</strain>
    </source>
</reference>